<gene>
    <name evidence="2" type="ORF">AVEN_177388_1</name>
</gene>
<reference evidence="2 3" key="1">
    <citation type="journal article" date="2019" name="Sci. Rep.">
        <title>Orb-weaving spider Araneus ventricosus genome elucidates the spidroin gene catalogue.</title>
        <authorList>
            <person name="Kono N."/>
            <person name="Nakamura H."/>
            <person name="Ohtoshi R."/>
            <person name="Moran D.A.P."/>
            <person name="Shinohara A."/>
            <person name="Yoshida Y."/>
            <person name="Fujiwara M."/>
            <person name="Mori M."/>
            <person name="Tomita M."/>
            <person name="Arakawa K."/>
        </authorList>
    </citation>
    <scope>NUCLEOTIDE SEQUENCE [LARGE SCALE GENOMIC DNA]</scope>
</reference>
<dbReference type="EMBL" id="BGPR01025123">
    <property type="protein sequence ID" value="GBN93757.1"/>
    <property type="molecule type" value="Genomic_DNA"/>
</dbReference>
<evidence type="ECO:0000313" key="2">
    <source>
        <dbReference type="EMBL" id="GBN93757.1"/>
    </source>
</evidence>
<sequence>MTRTTPGPAPRLQASAPHQREGTWPLRMIWLATGPIHCGSSVKSGSEPGVLRPHSRDITTRTPRPWGTSLNYILKNFSIHKFCKAIAFASSPLVFRGKRE</sequence>
<name>A0A4Y2SZQ0_ARAVE</name>
<comment type="caution">
    <text evidence="2">The sequence shown here is derived from an EMBL/GenBank/DDBJ whole genome shotgun (WGS) entry which is preliminary data.</text>
</comment>
<evidence type="ECO:0000313" key="3">
    <source>
        <dbReference type="Proteomes" id="UP000499080"/>
    </source>
</evidence>
<evidence type="ECO:0000256" key="1">
    <source>
        <dbReference type="SAM" id="MobiDB-lite"/>
    </source>
</evidence>
<organism evidence="2 3">
    <name type="scientific">Araneus ventricosus</name>
    <name type="common">Orbweaver spider</name>
    <name type="synonym">Epeira ventricosa</name>
    <dbReference type="NCBI Taxonomy" id="182803"/>
    <lineage>
        <taxon>Eukaryota</taxon>
        <taxon>Metazoa</taxon>
        <taxon>Ecdysozoa</taxon>
        <taxon>Arthropoda</taxon>
        <taxon>Chelicerata</taxon>
        <taxon>Arachnida</taxon>
        <taxon>Araneae</taxon>
        <taxon>Araneomorphae</taxon>
        <taxon>Entelegynae</taxon>
        <taxon>Araneoidea</taxon>
        <taxon>Araneidae</taxon>
        <taxon>Araneus</taxon>
    </lineage>
</organism>
<feature type="region of interest" description="Disordered" evidence="1">
    <location>
        <begin position="40"/>
        <end position="62"/>
    </location>
</feature>
<dbReference type="AlphaFoldDB" id="A0A4Y2SZQ0"/>
<feature type="region of interest" description="Disordered" evidence="1">
    <location>
        <begin position="1"/>
        <end position="20"/>
    </location>
</feature>
<accession>A0A4Y2SZQ0</accession>
<keyword evidence="3" id="KW-1185">Reference proteome</keyword>
<dbReference type="Proteomes" id="UP000499080">
    <property type="component" value="Unassembled WGS sequence"/>
</dbReference>
<proteinExistence type="predicted"/>
<protein>
    <submittedName>
        <fullName evidence="2">Uncharacterized protein</fullName>
    </submittedName>
</protein>